<dbReference type="OrthoDB" id="2657755at2"/>
<evidence type="ECO:0008006" key="4">
    <source>
        <dbReference type="Google" id="ProtNLM"/>
    </source>
</evidence>
<feature type="transmembrane region" description="Helical" evidence="1">
    <location>
        <begin position="55"/>
        <end position="74"/>
    </location>
</feature>
<name>A0A089NCE1_9BACL</name>
<dbReference type="AlphaFoldDB" id="A0A089NCE1"/>
<keyword evidence="3" id="KW-1185">Reference proteome</keyword>
<protein>
    <recommendedName>
        <fullName evidence="4">DUF4367 domain-containing protein</fullName>
    </recommendedName>
</protein>
<gene>
    <name evidence="2" type="ORF">PGRAT_02245</name>
</gene>
<dbReference type="Proteomes" id="UP000029500">
    <property type="component" value="Chromosome"/>
</dbReference>
<dbReference type="EMBL" id="CP009287">
    <property type="protein sequence ID" value="AIQ66599.1"/>
    <property type="molecule type" value="Genomic_DNA"/>
</dbReference>
<evidence type="ECO:0000313" key="3">
    <source>
        <dbReference type="Proteomes" id="UP000029500"/>
    </source>
</evidence>
<sequence length="198" mass="22036">MGREGISHEYQDIRGEAACGEQLPSIEVTGQVMARVRGLERVQNRGKVRFGNKTAATLGMLILLLMITVTAYAASEYIQIRNKAGAVKVQHFAPDLKPKGGAAYYEYEWKLMDFAKPGEQIAFYFRGEPIPEGGSPLQFAYKEQRITEYSAFLEQMNRKNSPVILPETAGGMHLNMAQCIPDILQRLSGTAARSTARY</sequence>
<dbReference type="RefSeq" id="WP_025703546.1">
    <property type="nucleotide sequence ID" value="NZ_CP009287.1"/>
</dbReference>
<dbReference type="KEGG" id="pgm:PGRAT_02245"/>
<keyword evidence="1" id="KW-1133">Transmembrane helix</keyword>
<dbReference type="eggNOG" id="ENOG502ZJCV">
    <property type="taxonomic scope" value="Bacteria"/>
</dbReference>
<evidence type="ECO:0000256" key="1">
    <source>
        <dbReference type="SAM" id="Phobius"/>
    </source>
</evidence>
<evidence type="ECO:0000313" key="2">
    <source>
        <dbReference type="EMBL" id="AIQ66599.1"/>
    </source>
</evidence>
<keyword evidence="1" id="KW-0472">Membrane</keyword>
<reference evidence="2 3" key="1">
    <citation type="submission" date="2014-08" db="EMBL/GenBank/DDBJ databases">
        <title>Comparative genomics of the Paenibacillus odorifer group.</title>
        <authorList>
            <person name="den Bakker H.C."/>
            <person name="Tsai Y.-C."/>
            <person name="Martin N."/>
            <person name="Korlach J."/>
            <person name="Wiedmann M."/>
        </authorList>
    </citation>
    <scope>NUCLEOTIDE SEQUENCE [LARGE SCALE GENOMIC DNA]</scope>
    <source>
        <strain evidence="2 3">DSM 15220</strain>
    </source>
</reference>
<dbReference type="HOGENOM" id="CLU_1376972_0_0_9"/>
<accession>A0A089NCE1</accession>
<keyword evidence="1" id="KW-0812">Transmembrane</keyword>
<organism evidence="2 3">
    <name type="scientific">Paenibacillus graminis</name>
    <dbReference type="NCBI Taxonomy" id="189425"/>
    <lineage>
        <taxon>Bacteria</taxon>
        <taxon>Bacillati</taxon>
        <taxon>Bacillota</taxon>
        <taxon>Bacilli</taxon>
        <taxon>Bacillales</taxon>
        <taxon>Paenibacillaceae</taxon>
        <taxon>Paenibacillus</taxon>
    </lineage>
</organism>
<proteinExistence type="predicted"/>